<name>A0A3D8Q5Q4_9HELO</name>
<evidence type="ECO:0000313" key="1">
    <source>
        <dbReference type="EMBL" id="RDW57007.1"/>
    </source>
</evidence>
<keyword evidence="2" id="KW-1185">Reference proteome</keyword>
<organism evidence="1 2">
    <name type="scientific">Coleophoma cylindrospora</name>
    <dbReference type="NCBI Taxonomy" id="1849047"/>
    <lineage>
        <taxon>Eukaryota</taxon>
        <taxon>Fungi</taxon>
        <taxon>Dikarya</taxon>
        <taxon>Ascomycota</taxon>
        <taxon>Pezizomycotina</taxon>
        <taxon>Leotiomycetes</taxon>
        <taxon>Helotiales</taxon>
        <taxon>Dermateaceae</taxon>
        <taxon>Coleophoma</taxon>
    </lineage>
</organism>
<dbReference type="PANTHER" id="PTHR33112">
    <property type="entry name" value="DOMAIN PROTEIN, PUTATIVE-RELATED"/>
    <property type="match status" value="1"/>
</dbReference>
<reference evidence="1 2" key="1">
    <citation type="journal article" date="2018" name="IMA Fungus">
        <title>IMA Genome-F 9: Draft genome sequence of Annulohypoxylon stygium, Aspergillus mulundensis, Berkeleyomyces basicola (syn. Thielaviopsis basicola), Ceratocystis smalleyi, two Cercospora beticola strains, Coleophoma cylindrospora, Fusarium fracticaudum, Phialophora cf. hyalina, and Morchella septimelata.</title>
        <authorList>
            <person name="Wingfield B.D."/>
            <person name="Bills G.F."/>
            <person name="Dong Y."/>
            <person name="Huang W."/>
            <person name="Nel W.J."/>
            <person name="Swalarsk-Parry B.S."/>
            <person name="Vaghefi N."/>
            <person name="Wilken P.M."/>
            <person name="An Z."/>
            <person name="de Beer Z.W."/>
            <person name="De Vos L."/>
            <person name="Chen L."/>
            <person name="Duong T.A."/>
            <person name="Gao Y."/>
            <person name="Hammerbacher A."/>
            <person name="Kikkert J.R."/>
            <person name="Li Y."/>
            <person name="Li H."/>
            <person name="Li K."/>
            <person name="Li Q."/>
            <person name="Liu X."/>
            <person name="Ma X."/>
            <person name="Naidoo K."/>
            <person name="Pethybridge S.J."/>
            <person name="Sun J."/>
            <person name="Steenkamp E.T."/>
            <person name="van der Nest M.A."/>
            <person name="van Wyk S."/>
            <person name="Wingfield M.J."/>
            <person name="Xiong C."/>
            <person name="Yue Q."/>
            <person name="Zhang X."/>
        </authorList>
    </citation>
    <scope>NUCLEOTIDE SEQUENCE [LARGE SCALE GENOMIC DNA]</scope>
    <source>
        <strain evidence="1 2">BP6252</strain>
    </source>
</reference>
<dbReference type="Proteomes" id="UP000256645">
    <property type="component" value="Unassembled WGS sequence"/>
</dbReference>
<dbReference type="OrthoDB" id="5347061at2759"/>
<proteinExistence type="predicted"/>
<accession>A0A3D8Q5Q4</accession>
<sequence length="586" mass="66301">MLCDVCQSLFCGDLKLKDPSEGSFFKPPPRGAIWDRTYYDHHDNLLSLEASAKVGCHLCVKLLGALSPEERNNAYPRLSDATGELMLEHYHIRVKFGSSMPSTREMYVQFGFPNPFDIKFQSYAMVICTLMPEREARGLVVEEEVAPSTNSPQTFAQITRWLSQCDHNHTSYGPPKNDNAQYWRPTRLLYIEPTEEALTLSLYEGDQIPRATAGADGRSGCFLKRDPLMIEACKECNELIASETAPVGFAQYRGLLRSELLVRRKFKGLSRAINDYTTHNSGFYLNRLRETWGYVIKVYSRCNLTRETDKLVALYGVRKDVQNLLKDDYLAGLWGKDLEFQLLWKVSSTPLAWKSTSYVAPSWSWASLFGATIDLDSSAQNATLYESFISIEDAWVISSGDSNSQKVTSGSIVLSGRLAPGFKYTSLDELDIWPPIRSPSSIRPDIRDSTPKTPHGDLPISDLPAEPRTVWYLPVRTGLAQGTQEPRGVEGLVLARMEEKGNEFRRLGIFTVKLDNDVSRIWKNCDAWDAYYDGTCDGDVEMDTTSYTPDTDALNSRLCDGVFHYDTQQDEYRYANDVRQYTITLI</sequence>
<protein>
    <recommendedName>
        <fullName evidence="3">Heterokaryon incompatibility domain-containing protein</fullName>
    </recommendedName>
</protein>
<dbReference type="EMBL" id="PDLM01000026">
    <property type="protein sequence ID" value="RDW57007.1"/>
    <property type="molecule type" value="Genomic_DNA"/>
</dbReference>
<evidence type="ECO:0008006" key="3">
    <source>
        <dbReference type="Google" id="ProtNLM"/>
    </source>
</evidence>
<dbReference type="PANTHER" id="PTHR33112:SF10">
    <property type="entry name" value="TOL"/>
    <property type="match status" value="1"/>
</dbReference>
<dbReference type="AlphaFoldDB" id="A0A3D8Q5Q4"/>
<evidence type="ECO:0000313" key="2">
    <source>
        <dbReference type="Proteomes" id="UP000256645"/>
    </source>
</evidence>
<gene>
    <name evidence="1" type="ORF">BP6252_13925</name>
</gene>
<comment type="caution">
    <text evidence="1">The sequence shown here is derived from an EMBL/GenBank/DDBJ whole genome shotgun (WGS) entry which is preliminary data.</text>
</comment>